<evidence type="ECO:0000313" key="1">
    <source>
        <dbReference type="EMBL" id="KAJ9124030.1"/>
    </source>
</evidence>
<sequence>MSADSKILFQFSPEISQEDYRKLWQTRLQKTREKFNNLERLRDDTEIESYLDDLNEFDLLVHGEVRGDLWHSLQPKADFRQEGANAKKAIIALESEVRCSAAIAKNLAKFEQSAQQSLDDDAQRFLEAWKRDLNRNGATLSDNERRKFIHLSTQIQATELEYFDNIGNDTSELELDVGELCGVPDDYLKSHISDPVTGKVALKHKAADTDPILEYCRLQATREKVFIFTCSTASQTNGPVLKRLLNLRAQKAKLLGYNNWAEYQVEDTMMKTVDNVGTFMKDVYGVIRSRSDHEKAQIIDLLRAKHGVEPRAWDMKYGESLLKSHLLGDFELSETRQYFNVDRVFPALLRIVERLFNLRFEKVDTIKAWHPTVTASEVYDVSQGREILIGRVFFDLFPREGKLDGASAWLVRGRVPGKRLAEIVLNANLPEQPSSCMAYIDVRYLLHELGHCVHNLVGPHRYVRFSGMGETQQDFVEAPSQMLELWLNEYKLFDFAINDKGKVIPEEILRRLIAADGIGRGLALRGQWILMKYALDLHTTVIEDEEAIFQVVANVHEKYGTFPVTHRTTSHLSFYHMGASDYASITFSYLHANAICHDIFQEFKRGGDIMDKEVAARYRKLILEKIGSQDAGQAVAAFLGREYNMKAFNAWLDEAA</sequence>
<protein>
    <submittedName>
        <fullName evidence="1">Uncharacterized protein</fullName>
    </submittedName>
</protein>
<reference evidence="1" key="1">
    <citation type="submission" date="2023-04" db="EMBL/GenBank/DDBJ databases">
        <title>Draft Genome sequencing of Naganishia species isolated from polar environments using Oxford Nanopore Technology.</title>
        <authorList>
            <person name="Leo P."/>
            <person name="Venkateswaran K."/>
        </authorList>
    </citation>
    <scope>NUCLEOTIDE SEQUENCE</scope>
    <source>
        <strain evidence="1">MNA-CCFEE 5425</strain>
    </source>
</reference>
<proteinExistence type="predicted"/>
<dbReference type="Proteomes" id="UP001243375">
    <property type="component" value="Unassembled WGS sequence"/>
</dbReference>
<dbReference type="EMBL" id="JASBWU010000002">
    <property type="protein sequence ID" value="KAJ9124030.1"/>
    <property type="molecule type" value="Genomic_DNA"/>
</dbReference>
<evidence type="ECO:0000313" key="2">
    <source>
        <dbReference type="Proteomes" id="UP001243375"/>
    </source>
</evidence>
<accession>A0ACC2XJ35</accession>
<gene>
    <name evidence="1" type="ORF">QFC22_000823</name>
</gene>
<keyword evidence="2" id="KW-1185">Reference proteome</keyword>
<organism evidence="1 2">
    <name type="scientific">Naganishia vaughanmartiniae</name>
    <dbReference type="NCBI Taxonomy" id="1424756"/>
    <lineage>
        <taxon>Eukaryota</taxon>
        <taxon>Fungi</taxon>
        <taxon>Dikarya</taxon>
        <taxon>Basidiomycota</taxon>
        <taxon>Agaricomycotina</taxon>
        <taxon>Tremellomycetes</taxon>
        <taxon>Filobasidiales</taxon>
        <taxon>Filobasidiaceae</taxon>
        <taxon>Naganishia</taxon>
    </lineage>
</organism>
<name>A0ACC2XJ35_9TREE</name>
<comment type="caution">
    <text evidence="1">The sequence shown here is derived from an EMBL/GenBank/DDBJ whole genome shotgun (WGS) entry which is preliminary data.</text>
</comment>